<name>A0A1Y2BVK7_9FUNG</name>
<gene>
    <name evidence="1" type="ORF">BCR33DRAFT_720493</name>
</gene>
<proteinExistence type="predicted"/>
<keyword evidence="2" id="KW-1185">Reference proteome</keyword>
<reference evidence="1 2" key="1">
    <citation type="submission" date="2016-07" db="EMBL/GenBank/DDBJ databases">
        <title>Pervasive Adenine N6-methylation of Active Genes in Fungi.</title>
        <authorList>
            <consortium name="DOE Joint Genome Institute"/>
            <person name="Mondo S.J."/>
            <person name="Dannebaum R.O."/>
            <person name="Kuo R.C."/>
            <person name="Labutti K."/>
            <person name="Haridas S."/>
            <person name="Kuo A."/>
            <person name="Salamov A."/>
            <person name="Ahrendt S.R."/>
            <person name="Lipzen A."/>
            <person name="Sullivan W."/>
            <person name="Andreopoulos W.B."/>
            <person name="Clum A."/>
            <person name="Lindquist E."/>
            <person name="Daum C."/>
            <person name="Ramamoorthy G.K."/>
            <person name="Gryganskyi A."/>
            <person name="Culley D."/>
            <person name="Magnuson J.K."/>
            <person name="James T.Y."/>
            <person name="O'Malley M.A."/>
            <person name="Stajich J.E."/>
            <person name="Spatafora J.W."/>
            <person name="Visel A."/>
            <person name="Grigoriev I.V."/>
        </authorList>
    </citation>
    <scope>NUCLEOTIDE SEQUENCE [LARGE SCALE GENOMIC DNA]</scope>
    <source>
        <strain evidence="1 2">JEL800</strain>
    </source>
</reference>
<comment type="caution">
    <text evidence="1">The sequence shown here is derived from an EMBL/GenBank/DDBJ whole genome shotgun (WGS) entry which is preliminary data.</text>
</comment>
<evidence type="ECO:0000313" key="2">
    <source>
        <dbReference type="Proteomes" id="UP000193642"/>
    </source>
</evidence>
<dbReference type="AlphaFoldDB" id="A0A1Y2BVK7"/>
<dbReference type="OrthoDB" id="2127075at2759"/>
<dbReference type="EMBL" id="MCGO01000042">
    <property type="protein sequence ID" value="ORY38818.1"/>
    <property type="molecule type" value="Genomic_DNA"/>
</dbReference>
<dbReference type="SUPFAM" id="SSF52047">
    <property type="entry name" value="RNI-like"/>
    <property type="match status" value="1"/>
</dbReference>
<evidence type="ECO:0000313" key="1">
    <source>
        <dbReference type="EMBL" id="ORY38818.1"/>
    </source>
</evidence>
<accession>A0A1Y2BVK7</accession>
<dbReference type="Proteomes" id="UP000193642">
    <property type="component" value="Unassembled WGS sequence"/>
</dbReference>
<protein>
    <submittedName>
        <fullName evidence="1">Uncharacterized protein</fullName>
    </submittedName>
</protein>
<organism evidence="1 2">
    <name type="scientific">Rhizoclosmatium globosum</name>
    <dbReference type="NCBI Taxonomy" id="329046"/>
    <lineage>
        <taxon>Eukaryota</taxon>
        <taxon>Fungi</taxon>
        <taxon>Fungi incertae sedis</taxon>
        <taxon>Chytridiomycota</taxon>
        <taxon>Chytridiomycota incertae sedis</taxon>
        <taxon>Chytridiomycetes</taxon>
        <taxon>Chytridiales</taxon>
        <taxon>Chytriomycetaceae</taxon>
        <taxon>Rhizoclosmatium</taxon>
    </lineage>
</organism>
<sequence length="527" mass="57998">MLETLPHELKSQIASNLQDAKQSLFNLSLCSKSMLSSALPFVWKIPKPSPLASLASWQRFLDAVAASRLGLTACDYASWVQGVDDLGLFVGGEDGFDSATEESNVCKYAYGTINISENVSDVILERKDSKLEGVVDKDDVGTEMLNEPIVNEAETVANATSPKSSLIDSLAIATLAQSIEHETSSTRPRVRRDHLLKPESIPFLELLPRDSLHYALALLLTHCPNIKSLNLQLPLPPPETPFPLTLNLLPSLVKLEISTRITNQSLISLFAPPTVIPHRLNQIIFTRLEITDEILTSTLISTLNATTLTTLVLPSLPPPSRQSSHFFNTRNSRPRFTSRESAPQITHMNGILPLITTFTNLKVLDISAAITTPVSSHTALFQEIDTEREERETSPLLHALASLDGLEKLTLALSRVAELTVSELCRVVIPNLKRLVKLTLKATPGTDDYTGDNTVEEEDVMAVPLFWSGIASHKTLMLVGLDFVKGGEGVMRSYYSCGGGDLGMVAEFRMRWEQVHGDSFTLIIQHW</sequence>